<evidence type="ECO:0000256" key="12">
    <source>
        <dbReference type="ARBA" id="ARBA00023128"/>
    </source>
</evidence>
<dbReference type="EC" id="7.1.1.2" evidence="3"/>
<keyword evidence="7 16" id="KW-0812">Transmembrane</keyword>
<evidence type="ECO:0000256" key="1">
    <source>
        <dbReference type="ARBA" id="ARBA00004225"/>
    </source>
</evidence>
<protein>
    <recommendedName>
        <fullName evidence="4">NADH-ubiquinone oxidoreductase chain 6</fullName>
        <ecNumber evidence="3">7.1.1.2</ecNumber>
    </recommendedName>
    <alternativeName>
        <fullName evidence="14">NADH dehydrogenase subunit 6</fullName>
    </alternativeName>
</protein>
<evidence type="ECO:0000256" key="8">
    <source>
        <dbReference type="ARBA" id="ARBA00022967"/>
    </source>
</evidence>
<evidence type="ECO:0000256" key="5">
    <source>
        <dbReference type="ARBA" id="ARBA00022448"/>
    </source>
</evidence>
<dbReference type="GO" id="GO:0008137">
    <property type="term" value="F:NADH dehydrogenase (ubiquinone) activity"/>
    <property type="evidence" value="ECO:0007669"/>
    <property type="project" value="UniProtKB-EC"/>
</dbReference>
<name>A0A2P1CML0_9HEMI</name>
<dbReference type="GO" id="GO:0031966">
    <property type="term" value="C:mitochondrial membrane"/>
    <property type="evidence" value="ECO:0007669"/>
    <property type="project" value="UniProtKB-SubCell"/>
</dbReference>
<keyword evidence="10 16" id="KW-1133">Transmembrane helix</keyword>
<evidence type="ECO:0000256" key="2">
    <source>
        <dbReference type="ARBA" id="ARBA00005698"/>
    </source>
</evidence>
<feature type="transmembrane region" description="Helical" evidence="16">
    <location>
        <begin position="47"/>
        <end position="68"/>
    </location>
</feature>
<keyword evidence="5" id="KW-0813">Transport</keyword>
<evidence type="ECO:0000313" key="17">
    <source>
        <dbReference type="EMBL" id="AVJ52570.1"/>
    </source>
</evidence>
<evidence type="ECO:0000256" key="15">
    <source>
        <dbReference type="ARBA" id="ARBA00049551"/>
    </source>
</evidence>
<comment type="catalytic activity">
    <reaction evidence="15">
        <text>a ubiquinone + NADH + 5 H(+)(in) = a ubiquinol + NAD(+) + 4 H(+)(out)</text>
        <dbReference type="Rhea" id="RHEA:29091"/>
        <dbReference type="Rhea" id="RHEA-COMP:9565"/>
        <dbReference type="Rhea" id="RHEA-COMP:9566"/>
        <dbReference type="ChEBI" id="CHEBI:15378"/>
        <dbReference type="ChEBI" id="CHEBI:16389"/>
        <dbReference type="ChEBI" id="CHEBI:17976"/>
        <dbReference type="ChEBI" id="CHEBI:57540"/>
        <dbReference type="ChEBI" id="CHEBI:57945"/>
        <dbReference type="EC" id="7.1.1.2"/>
    </reaction>
</comment>
<dbReference type="AlphaFoldDB" id="A0A2P1CML0"/>
<keyword evidence="11" id="KW-0520">NAD</keyword>
<evidence type="ECO:0000256" key="13">
    <source>
        <dbReference type="ARBA" id="ARBA00023136"/>
    </source>
</evidence>
<comment type="subcellular location">
    <subcellularLocation>
        <location evidence="1">Mitochondrion membrane</location>
        <topology evidence="1">Multi-pass membrane protein</topology>
    </subcellularLocation>
</comment>
<evidence type="ECO:0000256" key="6">
    <source>
        <dbReference type="ARBA" id="ARBA00022660"/>
    </source>
</evidence>
<evidence type="ECO:0000256" key="10">
    <source>
        <dbReference type="ARBA" id="ARBA00022989"/>
    </source>
</evidence>
<dbReference type="PANTHER" id="PTHR11435">
    <property type="entry name" value="NADH UBIQUINONE OXIDOREDUCTASE SUBUNIT ND6"/>
    <property type="match status" value="1"/>
</dbReference>
<evidence type="ECO:0000256" key="3">
    <source>
        <dbReference type="ARBA" id="ARBA00012944"/>
    </source>
</evidence>
<keyword evidence="6" id="KW-0679">Respiratory chain</keyword>
<evidence type="ECO:0000256" key="9">
    <source>
        <dbReference type="ARBA" id="ARBA00022982"/>
    </source>
</evidence>
<feature type="transmembrane region" description="Helical" evidence="16">
    <location>
        <begin position="21"/>
        <end position="41"/>
    </location>
</feature>
<evidence type="ECO:0000256" key="16">
    <source>
        <dbReference type="SAM" id="Phobius"/>
    </source>
</evidence>
<dbReference type="EMBL" id="MF173928">
    <property type="protein sequence ID" value="AVJ52570.1"/>
    <property type="molecule type" value="Genomic_DNA"/>
</dbReference>
<proteinExistence type="inferred from homology"/>
<keyword evidence="13 16" id="KW-0472">Membrane</keyword>
<evidence type="ECO:0000256" key="14">
    <source>
        <dbReference type="ARBA" id="ARBA00031019"/>
    </source>
</evidence>
<feature type="transmembrane region" description="Helical" evidence="16">
    <location>
        <begin position="80"/>
        <end position="100"/>
    </location>
</feature>
<keyword evidence="8" id="KW-1278">Translocase</keyword>
<evidence type="ECO:0000256" key="11">
    <source>
        <dbReference type="ARBA" id="ARBA00023027"/>
    </source>
</evidence>
<accession>A0A2P1CML0</accession>
<geneLocation type="mitochondrion" evidence="17"/>
<dbReference type="InterPro" id="IPR050269">
    <property type="entry name" value="ComplexI_Subunit6"/>
</dbReference>
<keyword evidence="9" id="KW-0249">Electron transport</keyword>
<feature type="transmembrane region" description="Helical" evidence="16">
    <location>
        <begin position="120"/>
        <end position="141"/>
    </location>
</feature>
<evidence type="ECO:0000256" key="4">
    <source>
        <dbReference type="ARBA" id="ARBA00021095"/>
    </source>
</evidence>
<sequence length="161" mass="18635">MSIMYTLMVTMSIMFLCMKHPLSMGFMMICQTIIIALLMGVNMKSFLLSYIIIMIMLSGMLVLFIYMASVASNEKFQTPFKLIMMFLMLNFVVYIMIEYLEINDGIIYSNNMMKMDEMNMIKLFNTTSGYIIMMMIMYLLLSMIIVSNMAPVQGGPLRNKL</sequence>
<keyword evidence="12 17" id="KW-0496">Mitochondrion</keyword>
<comment type="similarity">
    <text evidence="2">Belongs to the complex I subunit 6 family.</text>
</comment>
<gene>
    <name evidence="17" type="primary">ND6</name>
</gene>
<evidence type="ECO:0000256" key="7">
    <source>
        <dbReference type="ARBA" id="ARBA00022692"/>
    </source>
</evidence>
<dbReference type="PANTHER" id="PTHR11435:SF1">
    <property type="entry name" value="NADH-UBIQUINONE OXIDOREDUCTASE CHAIN 6"/>
    <property type="match status" value="1"/>
</dbReference>
<organism evidence="17">
    <name type="scientific">Dalcantha cf. alata YW-2018</name>
    <dbReference type="NCBI Taxonomy" id="2080380"/>
    <lineage>
        <taxon>Eukaryota</taxon>
        <taxon>Metazoa</taxon>
        <taxon>Ecdysozoa</taxon>
        <taxon>Arthropoda</taxon>
        <taxon>Hexapoda</taxon>
        <taxon>Insecta</taxon>
        <taxon>Pterygota</taxon>
        <taxon>Neoptera</taxon>
        <taxon>Paraneoptera</taxon>
        <taxon>Hemiptera</taxon>
        <taxon>Heteroptera</taxon>
        <taxon>Panheteroptera</taxon>
        <taxon>Pentatomomorpha</taxon>
        <taxon>Pentatomoidea</taxon>
        <taxon>Tessaratomidae</taxon>
        <taxon>Dalcantha</taxon>
    </lineage>
</organism>
<reference evidence="17" key="1">
    <citation type="journal article" date="2018" name="Cladistics">
        <title>Phylogeny and the colourful history of jewel bugs (Insecta: Hemiptera: Scutelleridae).</title>
        <authorList>
            <person name="Wu Y."/>
            <person name="Redei D."/>
            <person name="Eger J."/>
            <person name="Wang Y."/>
            <person name="Wu H."/>
            <person name="Carapezza A."/>
            <person name="Kment P."/>
            <person name="Cai B."/>
            <person name="Sun X."/>
            <person name="Guo P."/>
            <person name="Luo J."/>
            <person name="Xie Q."/>
        </authorList>
    </citation>
    <scope>NUCLEOTIDE SEQUENCE</scope>
</reference>